<keyword evidence="9 10" id="KW-0472">Membrane</keyword>
<evidence type="ECO:0000256" key="5">
    <source>
        <dbReference type="ARBA" id="ARBA00022481"/>
    </source>
</evidence>
<dbReference type="InParanoid" id="G9EKI2"/>
<dbReference type="STRING" id="658187.LDG_5717"/>
<keyword evidence="8 10" id="KW-1133">Transmembrane helix</keyword>
<keyword evidence="4" id="KW-1003">Cell membrane</keyword>
<dbReference type="NCBIfam" id="TIGR02532">
    <property type="entry name" value="IV_pilin_GFxxxE"/>
    <property type="match status" value="1"/>
</dbReference>
<dbReference type="AlphaFoldDB" id="G9EKI2"/>
<comment type="subcellular location">
    <subcellularLocation>
        <location evidence="1">Cell inner membrane</location>
        <topology evidence="1">Single-pass membrane protein</topology>
    </subcellularLocation>
</comment>
<dbReference type="InterPro" id="IPR010055">
    <property type="entry name" value="T2SS_protein-GspJ"/>
</dbReference>
<evidence type="ECO:0000256" key="10">
    <source>
        <dbReference type="SAM" id="Phobius"/>
    </source>
</evidence>
<keyword evidence="12" id="KW-1185">Reference proteome</keyword>
<dbReference type="SUPFAM" id="SSF54523">
    <property type="entry name" value="Pili subunits"/>
    <property type="match status" value="1"/>
</dbReference>
<feature type="transmembrane region" description="Helical" evidence="10">
    <location>
        <begin position="12"/>
        <end position="34"/>
    </location>
</feature>
<evidence type="ECO:0000256" key="8">
    <source>
        <dbReference type="ARBA" id="ARBA00022989"/>
    </source>
</evidence>
<dbReference type="eggNOG" id="COG4795">
    <property type="taxonomic scope" value="Bacteria"/>
</dbReference>
<comment type="similarity">
    <text evidence="2">Belongs to the GSP J family.</text>
</comment>
<evidence type="ECO:0000256" key="1">
    <source>
        <dbReference type="ARBA" id="ARBA00004377"/>
    </source>
</evidence>
<sequence length="205" mass="23461">MRKFKGFTLIEILIALTVFAILASITSSTLYYAFNTRTRVNEQSERMTTLQLAISLLQQDISQTAERAIRGNDMRLFPIFVGRADYMEFTRDGDVNPGSIEKRSTLKRIAFVCQEGALIRRTWDSLDPVDRNKHANKLLIDNLTDCHFGYLNQNVQVFPEWRADAVNQNQNKESLPKAVQVNLTLRDQGEINLLFTIPEALYATN</sequence>
<dbReference type="Gene3D" id="2.10.70.20">
    <property type="entry name" value="gspk-gspi-gspj complex like domains"/>
    <property type="match status" value="1"/>
</dbReference>
<dbReference type="HOGENOM" id="CLU_093850_1_0_6"/>
<dbReference type="GO" id="GO:0015627">
    <property type="term" value="C:type II protein secretion system complex"/>
    <property type="evidence" value="ECO:0007669"/>
    <property type="project" value="InterPro"/>
</dbReference>
<dbReference type="InterPro" id="IPR045584">
    <property type="entry name" value="Pilin-like"/>
</dbReference>
<evidence type="ECO:0000313" key="12">
    <source>
        <dbReference type="Proteomes" id="UP000002770"/>
    </source>
</evidence>
<accession>G9EKI2</accession>
<evidence type="ECO:0000256" key="6">
    <source>
        <dbReference type="ARBA" id="ARBA00022519"/>
    </source>
</evidence>
<dbReference type="EMBL" id="JH413801">
    <property type="protein sequence ID" value="EHL32333.1"/>
    <property type="molecule type" value="Genomic_DNA"/>
</dbReference>
<keyword evidence="6" id="KW-0997">Cell inner membrane</keyword>
<dbReference type="Pfam" id="PF07963">
    <property type="entry name" value="N_methyl"/>
    <property type="match status" value="1"/>
</dbReference>
<evidence type="ECO:0000256" key="9">
    <source>
        <dbReference type="ARBA" id="ARBA00023136"/>
    </source>
</evidence>
<reference evidence="11 12" key="1">
    <citation type="journal article" date="2011" name="BMC Genomics">
        <title>Insight into cross-talk between intra-amoebal pathogens.</title>
        <authorList>
            <person name="Gimenez G."/>
            <person name="Bertelli C."/>
            <person name="Moliner C."/>
            <person name="Robert C."/>
            <person name="Raoult D."/>
            <person name="Fournier P.E."/>
            <person name="Greub G."/>
        </authorList>
    </citation>
    <scope>NUCLEOTIDE SEQUENCE [LARGE SCALE GENOMIC DNA]</scope>
    <source>
        <strain evidence="11 12">LLAP12</strain>
    </source>
</reference>
<dbReference type="FunCoup" id="G9EKI2">
    <property type="interactions" value="57"/>
</dbReference>
<name>G9EKI2_9GAMM</name>
<keyword evidence="5" id="KW-0488">Methylation</keyword>
<dbReference type="Proteomes" id="UP000002770">
    <property type="component" value="Unassembled WGS sequence"/>
</dbReference>
<dbReference type="PROSITE" id="PS00409">
    <property type="entry name" value="PROKAR_NTER_METHYL"/>
    <property type="match status" value="1"/>
</dbReference>
<proteinExistence type="inferred from homology"/>
<dbReference type="PANTHER" id="PTHR39583:SF2">
    <property type="entry name" value="TYPE II SECRETION SYSTEM PROTEIN J"/>
    <property type="match status" value="1"/>
</dbReference>
<dbReference type="InterPro" id="IPR051621">
    <property type="entry name" value="T2SS_protein_J"/>
</dbReference>
<dbReference type="GO" id="GO:0005886">
    <property type="term" value="C:plasma membrane"/>
    <property type="evidence" value="ECO:0007669"/>
    <property type="project" value="UniProtKB-SubCell"/>
</dbReference>
<dbReference type="InterPro" id="IPR012902">
    <property type="entry name" value="N_methyl_site"/>
</dbReference>
<evidence type="ECO:0000313" key="11">
    <source>
        <dbReference type="EMBL" id="EHL32333.1"/>
    </source>
</evidence>
<evidence type="ECO:0000256" key="2">
    <source>
        <dbReference type="ARBA" id="ARBA00011084"/>
    </source>
</evidence>
<keyword evidence="7 10" id="KW-0812">Transmembrane</keyword>
<dbReference type="RefSeq" id="WP_006869679.1">
    <property type="nucleotide sequence ID" value="NZ_JH413801.1"/>
</dbReference>
<gene>
    <name evidence="11" type="ORF">LDG_5717</name>
</gene>
<dbReference type="NCBIfam" id="TIGR01711">
    <property type="entry name" value="gspJ"/>
    <property type="match status" value="1"/>
</dbReference>
<dbReference type="PANTHER" id="PTHR39583">
    <property type="entry name" value="TYPE II SECRETION SYSTEM PROTEIN J-RELATED"/>
    <property type="match status" value="1"/>
</dbReference>
<dbReference type="Gene3D" id="3.10.610.10">
    <property type="entry name" value="GSPII I/J protein-like"/>
    <property type="match status" value="1"/>
</dbReference>
<dbReference type="OrthoDB" id="9794345at2"/>
<evidence type="ECO:0000256" key="7">
    <source>
        <dbReference type="ARBA" id="ARBA00022692"/>
    </source>
</evidence>
<evidence type="ECO:0000256" key="4">
    <source>
        <dbReference type="ARBA" id="ARBA00022475"/>
    </source>
</evidence>
<evidence type="ECO:0000256" key="3">
    <source>
        <dbReference type="ARBA" id="ARBA00021539"/>
    </source>
</evidence>
<dbReference type="GO" id="GO:0015628">
    <property type="term" value="P:protein secretion by the type II secretion system"/>
    <property type="evidence" value="ECO:0007669"/>
    <property type="project" value="InterPro"/>
</dbReference>
<protein>
    <recommendedName>
        <fullName evidence="3">Type II secretion system protein J</fullName>
    </recommendedName>
</protein>
<dbReference type="Pfam" id="PF11612">
    <property type="entry name" value="T2SSJ"/>
    <property type="match status" value="1"/>
</dbReference>
<organism evidence="11 12">
    <name type="scientific">Legionella drancourtii LLAP12</name>
    <dbReference type="NCBI Taxonomy" id="658187"/>
    <lineage>
        <taxon>Bacteria</taxon>
        <taxon>Pseudomonadati</taxon>
        <taxon>Pseudomonadota</taxon>
        <taxon>Gammaproteobacteria</taxon>
        <taxon>Legionellales</taxon>
        <taxon>Legionellaceae</taxon>
        <taxon>Legionella</taxon>
    </lineage>
</organism>